<dbReference type="EMBL" id="PJQY01001622">
    <property type="protein sequence ID" value="PQQ01011.1"/>
    <property type="molecule type" value="Genomic_DNA"/>
</dbReference>
<proteinExistence type="predicted"/>
<evidence type="ECO:0000256" key="1">
    <source>
        <dbReference type="SAM" id="SignalP"/>
    </source>
</evidence>
<evidence type="ECO:0000313" key="2">
    <source>
        <dbReference type="EMBL" id="PQQ01011.1"/>
    </source>
</evidence>
<feature type="signal peptide" evidence="1">
    <location>
        <begin position="1"/>
        <end position="18"/>
    </location>
</feature>
<organism evidence="2 3">
    <name type="scientific">Prunus yedoensis var. nudiflora</name>
    <dbReference type="NCBI Taxonomy" id="2094558"/>
    <lineage>
        <taxon>Eukaryota</taxon>
        <taxon>Viridiplantae</taxon>
        <taxon>Streptophyta</taxon>
        <taxon>Embryophyta</taxon>
        <taxon>Tracheophyta</taxon>
        <taxon>Spermatophyta</taxon>
        <taxon>Magnoliopsida</taxon>
        <taxon>eudicotyledons</taxon>
        <taxon>Gunneridae</taxon>
        <taxon>Pentapetalae</taxon>
        <taxon>rosids</taxon>
        <taxon>fabids</taxon>
        <taxon>Rosales</taxon>
        <taxon>Rosaceae</taxon>
        <taxon>Amygdaloideae</taxon>
        <taxon>Amygdaleae</taxon>
        <taxon>Prunus</taxon>
    </lineage>
</organism>
<sequence>MISPLMLICLLTIRKLVTLPRPGITFRSHGKNNDSLGFDFDAMTNDYKVVRLVTLLKEDEQPTLAEVYSLATGTWRNLGCVSPASLITKTEADEEEALAEPSKFILRNGGLGGSHLIGVVWPRDLPELVDTEEVLCQKNSTQVRATTVKLFVG</sequence>
<keyword evidence="3" id="KW-1185">Reference proteome</keyword>
<dbReference type="STRING" id="2094558.A0A314Y8K6"/>
<evidence type="ECO:0000313" key="3">
    <source>
        <dbReference type="Proteomes" id="UP000250321"/>
    </source>
</evidence>
<dbReference type="Proteomes" id="UP000250321">
    <property type="component" value="Unassembled WGS sequence"/>
</dbReference>
<protein>
    <submittedName>
        <fullName evidence="2">F-box protein CPR30-like</fullName>
    </submittedName>
</protein>
<accession>A0A314Y8K6</accession>
<keyword evidence="1" id="KW-0732">Signal</keyword>
<reference evidence="2 3" key="1">
    <citation type="submission" date="2018-02" db="EMBL/GenBank/DDBJ databases">
        <title>Draft genome of wild Prunus yedoensis var. nudiflora.</title>
        <authorList>
            <person name="Baek S."/>
            <person name="Kim J.-H."/>
            <person name="Choi K."/>
            <person name="Kim G.-B."/>
            <person name="Cho A."/>
            <person name="Jang H."/>
            <person name="Shin C.-H."/>
            <person name="Yu H.-J."/>
            <person name="Mun J.-H."/>
        </authorList>
    </citation>
    <scope>NUCLEOTIDE SEQUENCE [LARGE SCALE GENOMIC DNA]</scope>
    <source>
        <strain evidence="3">cv. Jeju island</strain>
        <tissue evidence="2">Leaf</tissue>
    </source>
</reference>
<dbReference type="OrthoDB" id="1924677at2759"/>
<feature type="chain" id="PRO_5016392664" evidence="1">
    <location>
        <begin position="19"/>
        <end position="153"/>
    </location>
</feature>
<comment type="caution">
    <text evidence="2">The sequence shown here is derived from an EMBL/GenBank/DDBJ whole genome shotgun (WGS) entry which is preliminary data.</text>
</comment>
<name>A0A314Y8K6_PRUYE</name>
<dbReference type="AlphaFoldDB" id="A0A314Y8K6"/>
<gene>
    <name evidence="2" type="ORF">Pyn_33407</name>
</gene>